<evidence type="ECO:0000313" key="4">
    <source>
        <dbReference type="Proteomes" id="UP001141806"/>
    </source>
</evidence>
<evidence type="ECO:0000256" key="2">
    <source>
        <dbReference type="SAM" id="MobiDB-lite"/>
    </source>
</evidence>
<comment type="caution">
    <text evidence="3">The sequence shown here is derived from an EMBL/GenBank/DDBJ whole genome shotgun (WGS) entry which is preliminary data.</text>
</comment>
<dbReference type="AlphaFoldDB" id="A0A9Q0GSL1"/>
<accession>A0A9Q0GSL1</accession>
<dbReference type="PANTHER" id="PTHR48459:SF1">
    <property type="entry name" value="CUE DOMAIN-CONTAINING PROTEIN"/>
    <property type="match status" value="1"/>
</dbReference>
<feature type="region of interest" description="Disordered" evidence="2">
    <location>
        <begin position="126"/>
        <end position="242"/>
    </location>
</feature>
<dbReference type="EMBL" id="JAMYWD010000012">
    <property type="protein sequence ID" value="KAJ4953023.1"/>
    <property type="molecule type" value="Genomic_DNA"/>
</dbReference>
<feature type="coiled-coil region" evidence="1">
    <location>
        <begin position="17"/>
        <end position="44"/>
    </location>
</feature>
<organism evidence="3 4">
    <name type="scientific">Protea cynaroides</name>
    <dbReference type="NCBI Taxonomy" id="273540"/>
    <lineage>
        <taxon>Eukaryota</taxon>
        <taxon>Viridiplantae</taxon>
        <taxon>Streptophyta</taxon>
        <taxon>Embryophyta</taxon>
        <taxon>Tracheophyta</taxon>
        <taxon>Spermatophyta</taxon>
        <taxon>Magnoliopsida</taxon>
        <taxon>Proteales</taxon>
        <taxon>Proteaceae</taxon>
        <taxon>Protea</taxon>
    </lineage>
</organism>
<sequence>MAKQEKLEKEKLARGSCRERELAMERAVNESKRLQQQAEENSKLRDFLMDRGVVDILQYFLLAWGAVQLNGLQTFRGFAITSSYGTSVNGTSLGAKGRVCCGLTDMFLDRISGYPAELSERRRLKKLRQKEQKSNEQSQQTDGNKEDSKHGSPNALDDIVSPTEKTSPEQGGGLVATSRSSTCSKQLPKSQKSMPNGLYSGQNALQLAVQKHGSYKEQRTASMANGQKYGLGKPSPKLKERV</sequence>
<keyword evidence="1" id="KW-0175">Coiled coil</keyword>
<proteinExistence type="predicted"/>
<gene>
    <name evidence="3" type="ORF">NE237_029855</name>
</gene>
<evidence type="ECO:0000313" key="3">
    <source>
        <dbReference type="EMBL" id="KAJ4953023.1"/>
    </source>
</evidence>
<dbReference type="Proteomes" id="UP001141806">
    <property type="component" value="Unassembled WGS sequence"/>
</dbReference>
<dbReference type="PANTHER" id="PTHR48459">
    <property type="entry name" value="CUE DOMAIN-CONTAINING PROTEIN"/>
    <property type="match status" value="1"/>
</dbReference>
<reference evidence="3" key="1">
    <citation type="journal article" date="2023" name="Plant J.">
        <title>The genome of the king protea, Protea cynaroides.</title>
        <authorList>
            <person name="Chang J."/>
            <person name="Duong T.A."/>
            <person name="Schoeman C."/>
            <person name="Ma X."/>
            <person name="Roodt D."/>
            <person name="Barker N."/>
            <person name="Li Z."/>
            <person name="Van de Peer Y."/>
            <person name="Mizrachi E."/>
        </authorList>
    </citation>
    <scope>NUCLEOTIDE SEQUENCE</scope>
    <source>
        <tissue evidence="3">Young leaves</tissue>
    </source>
</reference>
<evidence type="ECO:0000256" key="1">
    <source>
        <dbReference type="SAM" id="Coils"/>
    </source>
</evidence>
<feature type="compositionally biased region" description="Polar residues" evidence="2">
    <location>
        <begin position="177"/>
        <end position="205"/>
    </location>
</feature>
<protein>
    <submittedName>
        <fullName evidence="3">Uncharacterized protein</fullName>
    </submittedName>
</protein>
<dbReference type="OrthoDB" id="620544at2759"/>
<name>A0A9Q0GSL1_9MAGN</name>
<keyword evidence="4" id="KW-1185">Reference proteome</keyword>